<evidence type="ECO:0000313" key="3">
    <source>
        <dbReference type="Proteomes" id="UP000319731"/>
    </source>
</evidence>
<dbReference type="EMBL" id="QEAO01000096">
    <property type="protein sequence ID" value="TPX30123.1"/>
    <property type="molecule type" value="Genomic_DNA"/>
</dbReference>
<dbReference type="InterPro" id="IPR042091">
    <property type="entry name" value="Ska2_N"/>
</dbReference>
<dbReference type="Gene3D" id="6.10.250.1380">
    <property type="match status" value="1"/>
</dbReference>
<dbReference type="Pfam" id="PF16740">
    <property type="entry name" value="SKA2"/>
    <property type="match status" value="1"/>
</dbReference>
<proteinExistence type="predicted"/>
<dbReference type="GeneID" id="42007468"/>
<gene>
    <name evidence="2" type="ORF">SmJEL517_g06245</name>
</gene>
<evidence type="ECO:0000313" key="2">
    <source>
        <dbReference type="EMBL" id="TPX30123.1"/>
    </source>
</evidence>
<dbReference type="OrthoDB" id="10591056at2759"/>
<name>A0A507BXW0_9FUNG</name>
<dbReference type="RefSeq" id="XP_031021857.1">
    <property type="nucleotide sequence ID" value="XM_031172171.1"/>
</dbReference>
<feature type="domain" description="Ska2 N-terminal" evidence="1">
    <location>
        <begin position="8"/>
        <end position="103"/>
    </location>
</feature>
<comment type="caution">
    <text evidence="2">The sequence shown here is derived from an EMBL/GenBank/DDBJ whole genome shotgun (WGS) entry which is preliminary data.</text>
</comment>
<dbReference type="Proteomes" id="UP000319731">
    <property type="component" value="Unassembled WGS sequence"/>
</dbReference>
<keyword evidence="3" id="KW-1185">Reference proteome</keyword>
<evidence type="ECO:0000259" key="1">
    <source>
        <dbReference type="Pfam" id="PF16740"/>
    </source>
</evidence>
<dbReference type="AlphaFoldDB" id="A0A507BXW0"/>
<sequence>MSEPGVDEAIRNLRQSLNSCISDLERSKSSVEADLIKSYTSSDSSGHTPMDIVDRMNKITMELDCLKDEAQQLATEKIRIATDLTNKLDKNAALAATLSALCATGKESSSNSIVNSIARLHTITKALNS</sequence>
<protein>
    <recommendedName>
        <fullName evidence="1">Ska2 N-terminal domain-containing protein</fullName>
    </recommendedName>
</protein>
<accession>A0A507BXW0</accession>
<reference evidence="2 3" key="1">
    <citation type="journal article" date="2019" name="Sci. Rep.">
        <title>Comparative genomics of chytrid fungi reveal insights into the obligate biotrophic and pathogenic lifestyle of Synchytrium endobioticum.</title>
        <authorList>
            <person name="van de Vossenberg B.T.L.H."/>
            <person name="Warris S."/>
            <person name="Nguyen H.D.T."/>
            <person name="van Gent-Pelzer M.P.E."/>
            <person name="Joly D.L."/>
            <person name="van de Geest H.C."/>
            <person name="Bonants P.J.M."/>
            <person name="Smith D.S."/>
            <person name="Levesque C.A."/>
            <person name="van der Lee T.A.J."/>
        </authorList>
    </citation>
    <scope>NUCLEOTIDE SEQUENCE [LARGE SCALE GENOMIC DNA]</scope>
    <source>
        <strain evidence="2 3">JEL517</strain>
    </source>
</reference>
<organism evidence="2 3">
    <name type="scientific">Synchytrium microbalum</name>
    <dbReference type="NCBI Taxonomy" id="1806994"/>
    <lineage>
        <taxon>Eukaryota</taxon>
        <taxon>Fungi</taxon>
        <taxon>Fungi incertae sedis</taxon>
        <taxon>Chytridiomycota</taxon>
        <taxon>Chytridiomycota incertae sedis</taxon>
        <taxon>Chytridiomycetes</taxon>
        <taxon>Synchytriales</taxon>
        <taxon>Synchytriaceae</taxon>
        <taxon>Synchytrium</taxon>
    </lineage>
</organism>